<dbReference type="GO" id="GO:0016020">
    <property type="term" value="C:membrane"/>
    <property type="evidence" value="ECO:0007669"/>
    <property type="project" value="UniProtKB-SubCell"/>
</dbReference>
<dbReference type="InterPro" id="IPR026050">
    <property type="entry name" value="C1GALT1/C1GALT1_chp1"/>
</dbReference>
<name>A0A8J9T7U8_PHATR</name>
<keyword evidence="5" id="KW-1133">Transmembrane helix</keyword>
<evidence type="ECO:0000256" key="1">
    <source>
        <dbReference type="ARBA" id="ARBA00004606"/>
    </source>
</evidence>
<keyword evidence="4" id="KW-0735">Signal-anchor</keyword>
<evidence type="ECO:0000313" key="7">
    <source>
        <dbReference type="EMBL" id="CAG9287081.1"/>
    </source>
</evidence>
<dbReference type="AlphaFoldDB" id="A0A8J9T7U8"/>
<comment type="subcellular location">
    <subcellularLocation>
        <location evidence="1">Membrane</location>
        <topology evidence="1">Single-pass type II membrane protein</topology>
    </subcellularLocation>
</comment>
<organism evidence="7">
    <name type="scientific">Phaeodactylum tricornutum</name>
    <name type="common">Diatom</name>
    <dbReference type="NCBI Taxonomy" id="2850"/>
    <lineage>
        <taxon>Eukaryota</taxon>
        <taxon>Sar</taxon>
        <taxon>Stramenopiles</taxon>
        <taxon>Ochrophyta</taxon>
        <taxon>Bacillariophyta</taxon>
        <taxon>Bacillariophyceae</taxon>
        <taxon>Bacillariophycidae</taxon>
        <taxon>Naviculales</taxon>
        <taxon>Phaeodactylaceae</taxon>
        <taxon>Phaeodactylum</taxon>
    </lineage>
</organism>
<protein>
    <recommendedName>
        <fullName evidence="8">N-acetylgalactosaminide beta-1,3-galactosyltransferase</fullName>
    </recommendedName>
</protein>
<dbReference type="EMBL" id="OU594965">
    <property type="protein sequence ID" value="CAG9287081.1"/>
    <property type="molecule type" value="Genomic_DNA"/>
</dbReference>
<dbReference type="PANTHER" id="PTHR23033">
    <property type="entry name" value="BETA1,3-GALACTOSYLTRANSFERASE"/>
    <property type="match status" value="1"/>
</dbReference>
<keyword evidence="6" id="KW-0472">Membrane</keyword>
<dbReference type="GO" id="GO:0016263">
    <property type="term" value="F:glycoprotein-N-acetylgalactosamine 3-beta-galactosyltransferase activity"/>
    <property type="evidence" value="ECO:0007669"/>
    <property type="project" value="TreeGrafter"/>
</dbReference>
<proteinExistence type="inferred from homology"/>
<sequence length="325" mass="37087">MFQYRPPGYGEAICERPFAQGPEGKAGYQGLRKIEIARTNQSIKVLCMVYTHSKKHDNLRSVVETWGSKCDGFMAASNVTDASLGAVNLLHEGPEDYGNMWLKVKAMWQYAYDHYRNDYNFFHVGGDDHYVIVENLRYTAATGNWHGPWNQSSPLYLGGPMADKFESTRYCGGGSGYTLNRVALRQLVEELLAHPDCWPHWRAPDEDRIMASCFRRTGLQCMDTNDESKESRYHPWDVNYHAQWTKRQGGNWWPSLLETRQGIPQPEGLGQISKSSVSFHLKPIKENGRNDLPPDKGMRRYHAILYGLCDNHTTGTSNTTTLRIT</sequence>
<gene>
    <name evidence="7" type="ORF">PTTT1_LOCUS34421</name>
</gene>
<accession>A0A8J9T7U8</accession>
<dbReference type="PANTHER" id="PTHR23033:SF14">
    <property type="entry name" value="GLYCOPROTEIN-N-ACETYLGALACTOSAMINE 3-BETA-GALACTOSYLTRANSFERASE 1-RELATED"/>
    <property type="match status" value="1"/>
</dbReference>
<dbReference type="Proteomes" id="UP000836788">
    <property type="component" value="Chromosome 24"/>
</dbReference>
<reference evidence="7" key="1">
    <citation type="submission" date="2022-02" db="EMBL/GenBank/DDBJ databases">
        <authorList>
            <person name="Giguere J D."/>
        </authorList>
    </citation>
    <scope>NUCLEOTIDE SEQUENCE</scope>
    <source>
        <strain evidence="7">CCAP 1055/1</strain>
    </source>
</reference>
<evidence type="ECO:0000256" key="3">
    <source>
        <dbReference type="ARBA" id="ARBA00022692"/>
    </source>
</evidence>
<evidence type="ECO:0000256" key="2">
    <source>
        <dbReference type="ARBA" id="ARBA00006462"/>
    </source>
</evidence>
<evidence type="ECO:0000256" key="5">
    <source>
        <dbReference type="ARBA" id="ARBA00022989"/>
    </source>
</evidence>
<evidence type="ECO:0008006" key="8">
    <source>
        <dbReference type="Google" id="ProtNLM"/>
    </source>
</evidence>
<comment type="similarity">
    <text evidence="2">Belongs to the glycosyltransferase 31 family. Beta3-Gal-T subfamily.</text>
</comment>
<keyword evidence="3" id="KW-0812">Transmembrane</keyword>
<evidence type="ECO:0000256" key="6">
    <source>
        <dbReference type="ARBA" id="ARBA00023136"/>
    </source>
</evidence>
<evidence type="ECO:0000256" key="4">
    <source>
        <dbReference type="ARBA" id="ARBA00022968"/>
    </source>
</evidence>
<dbReference type="Gene3D" id="3.90.550.50">
    <property type="match status" value="1"/>
</dbReference>